<comment type="similarity">
    <text evidence="5">Belongs to the SURF1 family.</text>
</comment>
<dbReference type="InterPro" id="IPR002994">
    <property type="entry name" value="Surf1/Shy1"/>
</dbReference>
<comment type="function">
    <text evidence="5">Probably involved in the biogenesis of the COX complex.</text>
</comment>
<dbReference type="AlphaFoldDB" id="A0AAW0Z7D9"/>
<sequence length="316" mass="35118">MARPTSSASFLSALRQTALRPIKPLRRPLIHPTSTAFPHSRASSSTSFMPSQSARSNLFRPTTIVLIFVPILTGFLGVWQLKRLKWKLDLIDEVDRNLQKPPMLLPSNINLEALPDFAFRRVLLRGQFTGPPILFGPQTKDGFPGYHLILPFVRASGGSTVLVNRGFITTTRATAIREGRQVPPGLSSDGGSTGEELVVEGMLTRPGEMTVWTPKNNKETNEWFWKDIEEMAEWCGGEQKGIQPVLVDAIEDQDNAPTMLMQQGIPVGRPPHVELRNQHAQYAAIWLSLSASTTVMLAYILTKGKGGPKQRRPKLY</sequence>
<evidence type="ECO:0000313" key="8">
    <source>
        <dbReference type="Proteomes" id="UP001388673"/>
    </source>
</evidence>
<feature type="region of interest" description="Disordered" evidence="6">
    <location>
        <begin position="29"/>
        <end position="48"/>
    </location>
</feature>
<feature type="transmembrane region" description="Helical" evidence="5">
    <location>
        <begin position="283"/>
        <end position="302"/>
    </location>
</feature>
<dbReference type="RefSeq" id="XP_066806315.1">
    <property type="nucleotide sequence ID" value="XM_066943773.1"/>
</dbReference>
<evidence type="ECO:0000313" key="7">
    <source>
        <dbReference type="EMBL" id="KAK8870069.1"/>
    </source>
</evidence>
<dbReference type="GO" id="GO:0005743">
    <property type="term" value="C:mitochondrial inner membrane"/>
    <property type="evidence" value="ECO:0007669"/>
    <property type="project" value="UniProtKB-SubCell"/>
</dbReference>
<dbReference type="EMBL" id="JBCAWK010000001">
    <property type="protein sequence ID" value="KAK8870069.1"/>
    <property type="molecule type" value="Genomic_DNA"/>
</dbReference>
<evidence type="ECO:0000256" key="4">
    <source>
        <dbReference type="ARBA" id="ARBA00023136"/>
    </source>
</evidence>
<comment type="subcellular location">
    <subcellularLocation>
        <location evidence="1">Membrane</location>
    </subcellularLocation>
    <subcellularLocation>
        <location evidence="5">Mitochondrion inner membrane</location>
        <topology evidence="5">Multi-pass membrane protein</topology>
    </subcellularLocation>
</comment>
<dbReference type="PANTHER" id="PTHR23427:SF2">
    <property type="entry name" value="SURFEIT LOCUS PROTEIN 1"/>
    <property type="match status" value="1"/>
</dbReference>
<keyword evidence="3 5" id="KW-1133">Transmembrane helix</keyword>
<evidence type="ECO:0000256" key="6">
    <source>
        <dbReference type="SAM" id="MobiDB-lite"/>
    </source>
</evidence>
<reference evidence="7 8" key="1">
    <citation type="journal article" date="2024" name="bioRxiv">
        <title>Comparative genomics of Cryptococcus and Kwoniella reveals pathogenesis evolution and contrasting karyotype dynamics via intercentromeric recombination or chromosome fusion.</title>
        <authorList>
            <person name="Coelho M.A."/>
            <person name="David-Palma M."/>
            <person name="Shea T."/>
            <person name="Bowers K."/>
            <person name="McGinley-Smith S."/>
            <person name="Mohammad A.W."/>
            <person name="Gnirke A."/>
            <person name="Yurkov A.M."/>
            <person name="Nowrousian M."/>
            <person name="Sun S."/>
            <person name="Cuomo C.A."/>
            <person name="Heitman J."/>
        </authorList>
    </citation>
    <scope>NUCLEOTIDE SEQUENCE [LARGE SCALE GENOMIC DNA]</scope>
    <source>
        <strain evidence="7 8">CBS 13917</strain>
    </source>
</reference>
<evidence type="ECO:0000256" key="2">
    <source>
        <dbReference type="ARBA" id="ARBA00022692"/>
    </source>
</evidence>
<evidence type="ECO:0000256" key="3">
    <source>
        <dbReference type="ARBA" id="ARBA00022989"/>
    </source>
</evidence>
<feature type="compositionally biased region" description="Polar residues" evidence="6">
    <location>
        <begin position="32"/>
        <end position="48"/>
    </location>
</feature>
<protein>
    <recommendedName>
        <fullName evidence="5">SURF1-like protein</fullName>
    </recommendedName>
</protein>
<dbReference type="GeneID" id="92177899"/>
<evidence type="ECO:0000256" key="1">
    <source>
        <dbReference type="ARBA" id="ARBA00004370"/>
    </source>
</evidence>
<dbReference type="CDD" id="cd06662">
    <property type="entry name" value="SURF1"/>
    <property type="match status" value="1"/>
</dbReference>
<dbReference type="PROSITE" id="PS50895">
    <property type="entry name" value="SURF1"/>
    <property type="match status" value="1"/>
</dbReference>
<feature type="transmembrane region" description="Helical" evidence="5">
    <location>
        <begin position="58"/>
        <end position="79"/>
    </location>
</feature>
<keyword evidence="5" id="KW-0999">Mitochondrion inner membrane</keyword>
<accession>A0AAW0Z7D9</accession>
<dbReference type="InterPro" id="IPR045214">
    <property type="entry name" value="Surf1/Surf4"/>
</dbReference>
<keyword evidence="4 5" id="KW-0472">Membrane</keyword>
<organism evidence="7 8">
    <name type="scientific">Kwoniella newhampshirensis</name>
    <dbReference type="NCBI Taxonomy" id="1651941"/>
    <lineage>
        <taxon>Eukaryota</taxon>
        <taxon>Fungi</taxon>
        <taxon>Dikarya</taxon>
        <taxon>Basidiomycota</taxon>
        <taxon>Agaricomycotina</taxon>
        <taxon>Tremellomycetes</taxon>
        <taxon>Tremellales</taxon>
        <taxon>Cryptococcaceae</taxon>
        <taxon>Kwoniella</taxon>
    </lineage>
</organism>
<keyword evidence="8" id="KW-1185">Reference proteome</keyword>
<dbReference type="GO" id="GO:0033617">
    <property type="term" value="P:mitochondrial respiratory chain complex IV assembly"/>
    <property type="evidence" value="ECO:0007669"/>
    <property type="project" value="TreeGrafter"/>
</dbReference>
<proteinExistence type="inferred from homology"/>
<dbReference type="Proteomes" id="UP001388673">
    <property type="component" value="Unassembled WGS sequence"/>
</dbReference>
<keyword evidence="2 5" id="KW-0812">Transmembrane</keyword>
<dbReference type="PANTHER" id="PTHR23427">
    <property type="entry name" value="SURFEIT LOCUS PROTEIN"/>
    <property type="match status" value="1"/>
</dbReference>
<evidence type="ECO:0000256" key="5">
    <source>
        <dbReference type="RuleBase" id="RU363076"/>
    </source>
</evidence>
<dbReference type="Pfam" id="PF02104">
    <property type="entry name" value="SURF1"/>
    <property type="match status" value="1"/>
</dbReference>
<comment type="caution">
    <text evidence="7">The sequence shown here is derived from an EMBL/GenBank/DDBJ whole genome shotgun (WGS) entry which is preliminary data.</text>
</comment>
<keyword evidence="5" id="KW-0496">Mitochondrion</keyword>
<name>A0AAW0Z7D9_9TREE</name>
<gene>
    <name evidence="7" type="ORF">IAR55_000639</name>
</gene>
<dbReference type="KEGG" id="kne:92177899"/>